<dbReference type="OrthoDB" id="9798288at2"/>
<proteinExistence type="predicted"/>
<dbReference type="Pfam" id="PF06172">
    <property type="entry name" value="Cupin_5"/>
    <property type="match status" value="1"/>
</dbReference>
<keyword evidence="3" id="KW-1185">Reference proteome</keyword>
<reference evidence="2 3" key="1">
    <citation type="journal article" date="2012" name="Front. Microbiol.">
        <title>Complete genome of Ignavibacterium album, a metabolically versatile, flagellated, facultative anaerobe from the phylum Chlorobi.</title>
        <authorList>
            <person name="Liu Z."/>
            <person name="Frigaard N.-U."/>
            <person name="Vogl K."/>
            <person name="Iino T."/>
            <person name="Ohkuma M."/>
            <person name="Overmann J."/>
            <person name="Bryant D.A."/>
        </authorList>
    </citation>
    <scope>NUCLEOTIDE SEQUENCE [LARGE SCALE GENOMIC DNA]</scope>
    <source>
        <strain evidence="3">DSM 19864 / JCM 16511 / NBRC 101810 / Mat9-16</strain>
    </source>
</reference>
<gene>
    <name evidence="2" type="ordered locus">IALB_1920</name>
</gene>
<protein>
    <recommendedName>
        <fullName evidence="1">DUF985 domain-containing protein</fullName>
    </recommendedName>
</protein>
<evidence type="ECO:0000313" key="3">
    <source>
        <dbReference type="Proteomes" id="UP000007394"/>
    </source>
</evidence>
<dbReference type="SUPFAM" id="SSF51182">
    <property type="entry name" value="RmlC-like cupins"/>
    <property type="match status" value="1"/>
</dbReference>
<dbReference type="Gene3D" id="2.60.120.10">
    <property type="entry name" value="Jelly Rolls"/>
    <property type="match status" value="1"/>
</dbReference>
<dbReference type="InterPro" id="IPR011051">
    <property type="entry name" value="RmlC_Cupin_sf"/>
</dbReference>
<dbReference type="PANTHER" id="PTHR33387:SF3">
    <property type="entry name" value="DUF985 DOMAIN-CONTAINING PROTEIN"/>
    <property type="match status" value="1"/>
</dbReference>
<sequence length="165" mass="19304">MDSKARYYIDKLGLQKHPEGGYYREIYRAGEMFFTETIPAKKLNKKNISTSIYFLLSGRDKSLFHRLKSDEIWHFYDGCDVVLYMIDENGKLNKVQLGKGSEEFQFVIPKNHWFAAELVDKNSFALVGCTVSPGFDFKDFELAERDKLVNKFPEHEKLIKKFTKP</sequence>
<dbReference type="InterPro" id="IPR009327">
    <property type="entry name" value="Cupin_DUF985"/>
</dbReference>
<name>I0AKW9_IGNAJ</name>
<accession>I0AKW9</accession>
<organism evidence="2 3">
    <name type="scientific">Ignavibacterium album (strain DSM 19864 / JCM 16511 / NBRC 101810 / Mat9-16)</name>
    <dbReference type="NCBI Taxonomy" id="945713"/>
    <lineage>
        <taxon>Bacteria</taxon>
        <taxon>Pseudomonadati</taxon>
        <taxon>Ignavibacteriota</taxon>
        <taxon>Ignavibacteria</taxon>
        <taxon>Ignavibacteriales</taxon>
        <taxon>Ignavibacteriaceae</taxon>
        <taxon>Ignavibacterium</taxon>
    </lineage>
</organism>
<dbReference type="KEGG" id="ial:IALB_1920"/>
<dbReference type="Proteomes" id="UP000007394">
    <property type="component" value="Chromosome"/>
</dbReference>
<dbReference type="InterPro" id="IPR039935">
    <property type="entry name" value="YML079W-like"/>
</dbReference>
<dbReference type="InterPro" id="IPR014710">
    <property type="entry name" value="RmlC-like_jellyroll"/>
</dbReference>
<dbReference type="CDD" id="cd06121">
    <property type="entry name" value="cupin_YML079wp"/>
    <property type="match status" value="1"/>
</dbReference>
<dbReference type="HOGENOM" id="CLU_088365_0_1_10"/>
<feature type="domain" description="DUF985" evidence="1">
    <location>
        <begin position="7"/>
        <end position="143"/>
    </location>
</feature>
<evidence type="ECO:0000259" key="1">
    <source>
        <dbReference type="Pfam" id="PF06172"/>
    </source>
</evidence>
<dbReference type="AlphaFoldDB" id="I0AKW9"/>
<evidence type="ECO:0000313" key="2">
    <source>
        <dbReference type="EMBL" id="AFH49626.1"/>
    </source>
</evidence>
<dbReference type="STRING" id="945713.IALB_1920"/>
<dbReference type="eggNOG" id="COG3542">
    <property type="taxonomic scope" value="Bacteria"/>
</dbReference>
<dbReference type="PANTHER" id="PTHR33387">
    <property type="entry name" value="RMLC-LIKE JELLY ROLL FOLD PROTEIN"/>
    <property type="match status" value="1"/>
</dbReference>
<dbReference type="EMBL" id="CP003418">
    <property type="protein sequence ID" value="AFH49626.1"/>
    <property type="molecule type" value="Genomic_DNA"/>
</dbReference>